<evidence type="ECO:0000313" key="1">
    <source>
        <dbReference type="EMBL" id="JAD30583.1"/>
    </source>
</evidence>
<dbReference type="EMBL" id="GBRH01267312">
    <property type="protein sequence ID" value="JAD30583.1"/>
    <property type="molecule type" value="Transcribed_RNA"/>
</dbReference>
<organism evidence="1">
    <name type="scientific">Arundo donax</name>
    <name type="common">Giant reed</name>
    <name type="synonym">Donax arundinaceus</name>
    <dbReference type="NCBI Taxonomy" id="35708"/>
    <lineage>
        <taxon>Eukaryota</taxon>
        <taxon>Viridiplantae</taxon>
        <taxon>Streptophyta</taxon>
        <taxon>Embryophyta</taxon>
        <taxon>Tracheophyta</taxon>
        <taxon>Spermatophyta</taxon>
        <taxon>Magnoliopsida</taxon>
        <taxon>Liliopsida</taxon>
        <taxon>Poales</taxon>
        <taxon>Poaceae</taxon>
        <taxon>PACMAD clade</taxon>
        <taxon>Arundinoideae</taxon>
        <taxon>Arundineae</taxon>
        <taxon>Arundo</taxon>
    </lineage>
</organism>
<reference evidence="1" key="1">
    <citation type="submission" date="2014-09" db="EMBL/GenBank/DDBJ databases">
        <authorList>
            <person name="Magalhaes I.L.F."/>
            <person name="Oliveira U."/>
            <person name="Santos F.R."/>
            <person name="Vidigal T.H.D.A."/>
            <person name="Brescovit A.D."/>
            <person name="Santos A.J."/>
        </authorList>
    </citation>
    <scope>NUCLEOTIDE SEQUENCE</scope>
    <source>
        <tissue evidence="1">Shoot tissue taken approximately 20 cm above the soil surface</tissue>
    </source>
</reference>
<accession>A0A0A8YYT7</accession>
<protein>
    <submittedName>
        <fullName evidence="1">Uncharacterized protein</fullName>
    </submittedName>
</protein>
<sequence length="28" mass="3441">MDYVDPKFFGIWNISNHAKWSPWEDFPL</sequence>
<name>A0A0A8YYT7_ARUDO</name>
<reference evidence="1" key="2">
    <citation type="journal article" date="2015" name="Data Brief">
        <title>Shoot transcriptome of the giant reed, Arundo donax.</title>
        <authorList>
            <person name="Barrero R.A."/>
            <person name="Guerrero F.D."/>
            <person name="Moolhuijzen P."/>
            <person name="Goolsby J.A."/>
            <person name="Tidwell J."/>
            <person name="Bellgard S.E."/>
            <person name="Bellgard M.I."/>
        </authorList>
    </citation>
    <scope>NUCLEOTIDE SEQUENCE</scope>
    <source>
        <tissue evidence="1">Shoot tissue taken approximately 20 cm above the soil surface</tissue>
    </source>
</reference>
<dbReference type="AlphaFoldDB" id="A0A0A8YYT7"/>
<proteinExistence type="predicted"/>